<evidence type="ECO:0000256" key="6">
    <source>
        <dbReference type="ARBA" id="ARBA00022619"/>
    </source>
</evidence>
<feature type="domain" description="Lumazine-binding" evidence="11">
    <location>
        <begin position="40"/>
        <end position="135"/>
    </location>
</feature>
<evidence type="ECO:0000259" key="11">
    <source>
        <dbReference type="PROSITE" id="PS51177"/>
    </source>
</evidence>
<proteinExistence type="predicted"/>
<organism evidence="12 13">
    <name type="scientific">Aerophobetes bacterium</name>
    <dbReference type="NCBI Taxonomy" id="2030807"/>
    <lineage>
        <taxon>Bacteria</taxon>
        <taxon>Candidatus Aerophobota</taxon>
    </lineage>
</organism>
<dbReference type="EC" id="2.5.1.9" evidence="4 9"/>
<dbReference type="Pfam" id="PF00677">
    <property type="entry name" value="Lum_binding"/>
    <property type="match status" value="2"/>
</dbReference>
<dbReference type="InterPro" id="IPR026017">
    <property type="entry name" value="Lumazine-bd_dom"/>
</dbReference>
<evidence type="ECO:0000256" key="8">
    <source>
        <dbReference type="ARBA" id="ARBA00022737"/>
    </source>
</evidence>
<evidence type="ECO:0000256" key="2">
    <source>
        <dbReference type="ARBA" id="ARBA00002803"/>
    </source>
</evidence>
<evidence type="ECO:0000313" key="13">
    <source>
        <dbReference type="Proteomes" id="UP000316517"/>
    </source>
</evidence>
<dbReference type="PANTHER" id="PTHR21098">
    <property type="entry name" value="RIBOFLAVIN SYNTHASE ALPHA CHAIN"/>
    <property type="match status" value="1"/>
</dbReference>
<dbReference type="PROSITE" id="PS51177">
    <property type="entry name" value="LUMAZINE_BIND"/>
    <property type="match status" value="2"/>
</dbReference>
<keyword evidence="7 12" id="KW-0808">Transferase</keyword>
<feature type="repeat" description="Lumazine-binding" evidence="10">
    <location>
        <begin position="136"/>
        <end position="232"/>
    </location>
</feature>
<dbReference type="PANTHER" id="PTHR21098:SF12">
    <property type="entry name" value="RIBOFLAVIN SYNTHASE"/>
    <property type="match status" value="1"/>
</dbReference>
<dbReference type="FunFam" id="2.40.30.20:FF:000003">
    <property type="entry name" value="Riboflavin synthase, alpha subunit"/>
    <property type="match status" value="1"/>
</dbReference>
<dbReference type="InterPro" id="IPR017938">
    <property type="entry name" value="Riboflavin_synthase-like_b-brl"/>
</dbReference>
<evidence type="ECO:0000256" key="5">
    <source>
        <dbReference type="ARBA" id="ARBA00013950"/>
    </source>
</evidence>
<comment type="pathway">
    <text evidence="3">Cofactor biosynthesis; riboflavin biosynthesis; riboflavin from 2-hydroxy-3-oxobutyl phosphate and 5-amino-6-(D-ribitylamino)uracil: step 2/2.</text>
</comment>
<name>A0A523TIJ3_UNCAE</name>
<dbReference type="Proteomes" id="UP000316517">
    <property type="component" value="Unassembled WGS sequence"/>
</dbReference>
<dbReference type="InterPro" id="IPR001783">
    <property type="entry name" value="Lumazine-bd"/>
</dbReference>
<sequence>MDWSISSKDPRQRPLCGFPSEISLTSFFLILKLKRQVKTMFTGIVEEVGSVESIQPSPNAYRVTVRAQKVLEGTRQRDSIAVNGVCLTVVDLEARTFNVEIMPQTFKKTNLSLLRKGSKVNLERALSMSDRLGGHLISGDVDGVGQIREIRKGQAETLMQIQPPPPLMRYIAPQGRIAVEGVSLTIAEVNERGFLVYLTPFTLENTILDSKKEENLLNLEVDLISRYLERIIQEGKKNQSRIDAEFLKKAGY</sequence>
<dbReference type="GO" id="GO:0004746">
    <property type="term" value="F:riboflavin synthase activity"/>
    <property type="evidence" value="ECO:0007669"/>
    <property type="project" value="UniProtKB-UniRule"/>
</dbReference>
<feature type="repeat" description="Lumazine-binding" evidence="10">
    <location>
        <begin position="40"/>
        <end position="135"/>
    </location>
</feature>
<evidence type="ECO:0000256" key="1">
    <source>
        <dbReference type="ARBA" id="ARBA00000968"/>
    </source>
</evidence>
<dbReference type="CDD" id="cd00402">
    <property type="entry name" value="Riboflavin_synthase_like"/>
    <property type="match status" value="1"/>
</dbReference>
<dbReference type="EMBL" id="SOJT01000048">
    <property type="protein sequence ID" value="TET30126.1"/>
    <property type="molecule type" value="Genomic_DNA"/>
</dbReference>
<dbReference type="AlphaFoldDB" id="A0A523TIJ3"/>
<protein>
    <recommendedName>
        <fullName evidence="5 9">Riboflavin synthase</fullName>
        <ecNumber evidence="4 9">2.5.1.9</ecNumber>
    </recommendedName>
</protein>
<dbReference type="SUPFAM" id="SSF63380">
    <property type="entry name" value="Riboflavin synthase domain-like"/>
    <property type="match status" value="2"/>
</dbReference>
<feature type="domain" description="Lumazine-binding" evidence="11">
    <location>
        <begin position="136"/>
        <end position="232"/>
    </location>
</feature>
<keyword evidence="8" id="KW-0677">Repeat</keyword>
<evidence type="ECO:0000256" key="4">
    <source>
        <dbReference type="ARBA" id="ARBA00012827"/>
    </source>
</evidence>
<evidence type="ECO:0000256" key="7">
    <source>
        <dbReference type="ARBA" id="ARBA00022679"/>
    </source>
</evidence>
<accession>A0A523TIJ3</accession>
<evidence type="ECO:0000313" key="12">
    <source>
        <dbReference type="EMBL" id="TET30126.1"/>
    </source>
</evidence>
<evidence type="ECO:0000256" key="10">
    <source>
        <dbReference type="PROSITE-ProRule" id="PRU00524"/>
    </source>
</evidence>
<dbReference type="Gene3D" id="2.40.30.20">
    <property type="match status" value="2"/>
</dbReference>
<evidence type="ECO:0000256" key="3">
    <source>
        <dbReference type="ARBA" id="ARBA00004887"/>
    </source>
</evidence>
<comment type="caution">
    <text evidence="12">The sequence shown here is derived from an EMBL/GenBank/DDBJ whole genome shotgun (WGS) entry which is preliminary data.</text>
</comment>
<evidence type="ECO:0000256" key="9">
    <source>
        <dbReference type="NCBIfam" id="TIGR00187"/>
    </source>
</evidence>
<dbReference type="NCBIfam" id="NF006767">
    <property type="entry name" value="PRK09289.1"/>
    <property type="match status" value="1"/>
</dbReference>
<gene>
    <name evidence="12" type="ORF">E3J68_00920</name>
</gene>
<comment type="function">
    <text evidence="2">Catalyzes the dismutation of two molecules of 6,7-dimethyl-8-ribityllumazine, resulting in the formation of riboflavin and 5-amino-6-(D-ribitylamino)uracil.</text>
</comment>
<dbReference type="InterPro" id="IPR023366">
    <property type="entry name" value="ATP_synth_asu-like_sf"/>
</dbReference>
<reference evidence="12 13" key="1">
    <citation type="submission" date="2019-03" db="EMBL/GenBank/DDBJ databases">
        <title>Metabolic potential of uncultured bacteria and archaea associated with petroleum seepage in deep-sea sediments.</title>
        <authorList>
            <person name="Dong X."/>
            <person name="Hubert C."/>
        </authorList>
    </citation>
    <scope>NUCLEOTIDE SEQUENCE [LARGE SCALE GENOMIC DNA]</scope>
    <source>
        <strain evidence="12">E44_bin3</strain>
    </source>
</reference>
<dbReference type="NCBIfam" id="TIGR00187">
    <property type="entry name" value="ribE"/>
    <property type="match status" value="1"/>
</dbReference>
<keyword evidence="6" id="KW-0686">Riboflavin biosynthesis</keyword>
<dbReference type="GO" id="GO:0009231">
    <property type="term" value="P:riboflavin biosynthetic process"/>
    <property type="evidence" value="ECO:0007669"/>
    <property type="project" value="UniProtKB-KW"/>
</dbReference>
<comment type="catalytic activity">
    <reaction evidence="1">
        <text>2 6,7-dimethyl-8-(1-D-ribityl)lumazine + H(+) = 5-amino-6-(D-ribitylamino)uracil + riboflavin</text>
        <dbReference type="Rhea" id="RHEA:20772"/>
        <dbReference type="ChEBI" id="CHEBI:15378"/>
        <dbReference type="ChEBI" id="CHEBI:15934"/>
        <dbReference type="ChEBI" id="CHEBI:57986"/>
        <dbReference type="ChEBI" id="CHEBI:58201"/>
        <dbReference type="EC" id="2.5.1.9"/>
    </reaction>
</comment>